<keyword evidence="1" id="KW-0472">Membrane</keyword>
<evidence type="ECO:0000313" key="3">
    <source>
        <dbReference type="Proteomes" id="UP000199400"/>
    </source>
</evidence>
<name>A0A1I2FFF0_9BACT</name>
<keyword evidence="1" id="KW-0812">Transmembrane</keyword>
<gene>
    <name evidence="2" type="ORF">SAMN02745121_06594</name>
</gene>
<feature type="transmembrane region" description="Helical" evidence="1">
    <location>
        <begin position="262"/>
        <end position="282"/>
    </location>
</feature>
<feature type="transmembrane region" description="Helical" evidence="1">
    <location>
        <begin position="234"/>
        <end position="250"/>
    </location>
</feature>
<feature type="transmembrane region" description="Helical" evidence="1">
    <location>
        <begin position="119"/>
        <end position="140"/>
    </location>
</feature>
<accession>A0A1I2FFF0</accession>
<dbReference type="OrthoDB" id="244175at2"/>
<feature type="transmembrane region" description="Helical" evidence="1">
    <location>
        <begin position="185"/>
        <end position="205"/>
    </location>
</feature>
<dbReference type="AlphaFoldDB" id="A0A1I2FFF0"/>
<proteinExistence type="predicted"/>
<keyword evidence="1" id="KW-1133">Transmembrane helix</keyword>
<reference evidence="3" key="1">
    <citation type="submission" date="2016-10" db="EMBL/GenBank/DDBJ databases">
        <authorList>
            <person name="Varghese N."/>
            <person name="Submissions S."/>
        </authorList>
    </citation>
    <scope>NUCLEOTIDE SEQUENCE [LARGE SCALE GENOMIC DNA]</scope>
    <source>
        <strain evidence="3">ATCC 25963</strain>
    </source>
</reference>
<dbReference type="RefSeq" id="WP_096328613.1">
    <property type="nucleotide sequence ID" value="NZ_FOMX01000026.1"/>
</dbReference>
<feature type="transmembrane region" description="Helical" evidence="1">
    <location>
        <begin position="376"/>
        <end position="397"/>
    </location>
</feature>
<sequence length="576" mass="62612">MTRRLPALLAVALGLGVVLLLARGHRDVGYVRDEGIYFHASRAYADWAVRGLQSPSTLFDRPARDRAFAVNHEHPALMKLAGGLSARLFSAPGPEGQPPEARAQAGLLPLMPEGAAMRLPAQLLAGLGVALLGLAGAGLARPRTHVLGDSRPPDLSSEPPPLSPLIPAALAALWFVGLPHVWVHAGLHCFDVPVAVLTLAVVLCYRRALASWRWSLLLGPLLGVAISVKHNALFIPVLLGVHYLACLALARRRPSLGQLLPLPFLSMAVLAPPTVLALWPWLWSDPLVRLGEYFEFHRLHAYYNTEYLHINYNQPPLPWSYPFVLTWATVPTALLLLAAIGLVLAVRGDLSSRPSADLPPARFTAPLRGHPARDGLLWALFGLFPLVLISLPTIPIFGGTKHWLTAYPFLALAAAFAYVTLWRALAPSGRARHLPAALLPLLLVPALWSTIHGHPHNLSQYAPLAGGARGAADLGLLRGFWGSSVLPLFEDMSQRPGPLYLHDLHELARLQYEREGRWPPGLAAAPLSRARAGLLFHERHMLSNEVDLWNHFDSSAPLDVVTLDDVPLTSLYSGSK</sequence>
<dbReference type="EMBL" id="FOMX01000026">
    <property type="protein sequence ID" value="SFF03478.1"/>
    <property type="molecule type" value="Genomic_DNA"/>
</dbReference>
<evidence type="ECO:0008006" key="4">
    <source>
        <dbReference type="Google" id="ProtNLM"/>
    </source>
</evidence>
<feature type="transmembrane region" description="Helical" evidence="1">
    <location>
        <begin position="403"/>
        <end position="422"/>
    </location>
</feature>
<evidence type="ECO:0000313" key="2">
    <source>
        <dbReference type="EMBL" id="SFF03478.1"/>
    </source>
</evidence>
<keyword evidence="3" id="KW-1185">Reference proteome</keyword>
<dbReference type="STRING" id="54.SAMN02745121_06594"/>
<dbReference type="Proteomes" id="UP000199400">
    <property type="component" value="Unassembled WGS sequence"/>
</dbReference>
<feature type="transmembrane region" description="Helical" evidence="1">
    <location>
        <begin position="212"/>
        <end position="228"/>
    </location>
</feature>
<evidence type="ECO:0000256" key="1">
    <source>
        <dbReference type="SAM" id="Phobius"/>
    </source>
</evidence>
<organism evidence="2 3">
    <name type="scientific">Nannocystis exedens</name>
    <dbReference type="NCBI Taxonomy" id="54"/>
    <lineage>
        <taxon>Bacteria</taxon>
        <taxon>Pseudomonadati</taxon>
        <taxon>Myxococcota</taxon>
        <taxon>Polyangia</taxon>
        <taxon>Nannocystales</taxon>
        <taxon>Nannocystaceae</taxon>
        <taxon>Nannocystis</taxon>
    </lineage>
</organism>
<protein>
    <recommendedName>
        <fullName evidence="4">Dolichyl-phosphate-mannose-protein mannosyltransferase</fullName>
    </recommendedName>
</protein>
<feature type="transmembrane region" description="Helical" evidence="1">
    <location>
        <begin position="324"/>
        <end position="346"/>
    </location>
</feature>